<evidence type="ECO:0000256" key="2">
    <source>
        <dbReference type="ARBA" id="ARBA00009604"/>
    </source>
</evidence>
<dbReference type="InterPro" id="IPR020811">
    <property type="entry name" value="Enolase_N"/>
</dbReference>
<evidence type="ECO:0000256" key="11">
    <source>
        <dbReference type="PIRSR" id="PIRSR001400-1"/>
    </source>
</evidence>
<evidence type="ECO:0000256" key="12">
    <source>
        <dbReference type="PIRSR" id="PIRSR001400-3"/>
    </source>
</evidence>
<dbReference type="SUPFAM" id="SSF54826">
    <property type="entry name" value="Enolase N-terminal domain-like"/>
    <property type="match status" value="1"/>
</dbReference>
<feature type="binding site" evidence="10 12">
    <location>
        <position position="311"/>
    </location>
    <ligand>
        <name>Mg(2+)</name>
        <dbReference type="ChEBI" id="CHEBI:18420"/>
    </ligand>
</feature>
<comment type="catalytic activity">
    <reaction evidence="10">
        <text>(2R)-2-phosphoglycerate = phosphoenolpyruvate + H2O</text>
        <dbReference type="Rhea" id="RHEA:10164"/>
        <dbReference type="ChEBI" id="CHEBI:15377"/>
        <dbReference type="ChEBI" id="CHEBI:58289"/>
        <dbReference type="ChEBI" id="CHEBI:58702"/>
        <dbReference type="EC" id="4.2.1.11"/>
    </reaction>
</comment>
<dbReference type="GO" id="GO:0009986">
    <property type="term" value="C:cell surface"/>
    <property type="evidence" value="ECO:0007669"/>
    <property type="project" value="UniProtKB-SubCell"/>
</dbReference>
<evidence type="ECO:0000259" key="14">
    <source>
        <dbReference type="SMART" id="SM01193"/>
    </source>
</evidence>
<evidence type="ECO:0000256" key="8">
    <source>
        <dbReference type="ARBA" id="ARBA00023239"/>
    </source>
</evidence>
<feature type="active site" description="Proton donor" evidence="10 11">
    <location>
        <position position="204"/>
    </location>
</feature>
<comment type="function">
    <text evidence="9 10">Catalyzes the reversible conversion of 2-phosphoglycerate (2-PG) into phosphoenolpyruvate (PEP). It is essential for the degradation of carbohydrates via glycolysis.</text>
</comment>
<dbReference type="SFLD" id="SFLDS00001">
    <property type="entry name" value="Enolase"/>
    <property type="match status" value="1"/>
</dbReference>
<dbReference type="FunFam" id="3.30.390.10:FF:000001">
    <property type="entry name" value="Enolase"/>
    <property type="match status" value="1"/>
</dbReference>
<gene>
    <name evidence="10" type="primary">eno</name>
    <name evidence="15" type="ORF">SAMN03080594_10140</name>
</gene>
<evidence type="ECO:0000256" key="9">
    <source>
        <dbReference type="ARBA" id="ARBA00045763"/>
    </source>
</evidence>
<dbReference type="OrthoDB" id="4577602at2"/>
<feature type="active site" description="Proton acceptor" evidence="10 11">
    <location>
        <position position="336"/>
    </location>
</feature>
<dbReference type="InterPro" id="IPR020809">
    <property type="entry name" value="Enolase_CS"/>
</dbReference>
<dbReference type="SFLD" id="SFLDG00178">
    <property type="entry name" value="enolase"/>
    <property type="match status" value="1"/>
</dbReference>
<dbReference type="PANTHER" id="PTHR11902:SF1">
    <property type="entry name" value="ENOLASE"/>
    <property type="match status" value="1"/>
</dbReference>
<dbReference type="SFLD" id="SFLDF00002">
    <property type="entry name" value="enolase"/>
    <property type="match status" value="1"/>
</dbReference>
<dbReference type="HAMAP" id="MF_00318">
    <property type="entry name" value="Enolase"/>
    <property type="match status" value="1"/>
</dbReference>
<dbReference type="AlphaFoldDB" id="A0A1M4SV68"/>
<dbReference type="PRINTS" id="PR00148">
    <property type="entry name" value="ENOLASE"/>
</dbReference>
<dbReference type="GO" id="GO:0000015">
    <property type="term" value="C:phosphopyruvate hydratase complex"/>
    <property type="evidence" value="ECO:0007669"/>
    <property type="project" value="InterPro"/>
</dbReference>
<evidence type="ECO:0000256" key="5">
    <source>
        <dbReference type="ARBA" id="ARBA00022525"/>
    </source>
</evidence>
<evidence type="ECO:0000256" key="7">
    <source>
        <dbReference type="ARBA" id="ARBA00023152"/>
    </source>
</evidence>
<organism evidence="15 16">
    <name type="scientific">Arenibacter palladensis</name>
    <dbReference type="NCBI Taxonomy" id="237373"/>
    <lineage>
        <taxon>Bacteria</taxon>
        <taxon>Pseudomonadati</taxon>
        <taxon>Bacteroidota</taxon>
        <taxon>Flavobacteriia</taxon>
        <taxon>Flavobacteriales</taxon>
        <taxon>Flavobacteriaceae</taxon>
        <taxon>Arenibacter</taxon>
    </lineage>
</organism>
<dbReference type="SMART" id="SM01192">
    <property type="entry name" value="Enolase_C"/>
    <property type="match status" value="1"/>
</dbReference>
<feature type="domain" description="Enolase N-terminal" evidence="14">
    <location>
        <begin position="3"/>
        <end position="133"/>
    </location>
</feature>
<evidence type="ECO:0000259" key="13">
    <source>
        <dbReference type="SMART" id="SM01192"/>
    </source>
</evidence>
<dbReference type="InterPro" id="IPR020810">
    <property type="entry name" value="Enolase_C"/>
</dbReference>
<feature type="binding site" evidence="10">
    <location>
        <position position="162"/>
    </location>
    <ligand>
        <name>(2R)-2-phosphoglycerate</name>
        <dbReference type="ChEBI" id="CHEBI:58289"/>
    </ligand>
</feature>
<dbReference type="Gene3D" id="3.20.20.120">
    <property type="entry name" value="Enolase-like C-terminal domain"/>
    <property type="match status" value="1"/>
</dbReference>
<dbReference type="PIRSF" id="PIRSF001400">
    <property type="entry name" value="Enolase"/>
    <property type="match status" value="1"/>
</dbReference>
<dbReference type="InterPro" id="IPR036849">
    <property type="entry name" value="Enolase-like_C_sf"/>
</dbReference>
<feature type="binding site" evidence="10">
    <location>
        <position position="336"/>
    </location>
    <ligand>
        <name>(2R)-2-phosphoglycerate</name>
        <dbReference type="ChEBI" id="CHEBI:58289"/>
    </ligand>
</feature>
<dbReference type="Proteomes" id="UP000184406">
    <property type="component" value="Unassembled WGS sequence"/>
</dbReference>
<keyword evidence="6 10" id="KW-0460">Magnesium</keyword>
<feature type="binding site" evidence="10 12">
    <location>
        <position position="241"/>
    </location>
    <ligand>
        <name>Mg(2+)</name>
        <dbReference type="ChEBI" id="CHEBI:18420"/>
    </ligand>
</feature>
<evidence type="ECO:0000313" key="16">
    <source>
        <dbReference type="Proteomes" id="UP000184406"/>
    </source>
</evidence>
<dbReference type="SMART" id="SM01193">
    <property type="entry name" value="Enolase_N"/>
    <property type="match status" value="1"/>
</dbReference>
<keyword evidence="7 10" id="KW-0324">Glycolysis</keyword>
<dbReference type="InterPro" id="IPR000941">
    <property type="entry name" value="Enolase"/>
</dbReference>
<name>A0A1M4SV68_9FLAO</name>
<evidence type="ECO:0000256" key="3">
    <source>
        <dbReference type="ARBA" id="ARBA00012058"/>
    </source>
</evidence>
<keyword evidence="10" id="KW-0963">Cytoplasm</keyword>
<feature type="binding site" evidence="10">
    <location>
        <position position="366"/>
    </location>
    <ligand>
        <name>(2R)-2-phosphoglycerate</name>
        <dbReference type="ChEBI" id="CHEBI:58289"/>
    </ligand>
</feature>
<evidence type="ECO:0000256" key="6">
    <source>
        <dbReference type="ARBA" id="ARBA00022842"/>
    </source>
</evidence>
<feature type="binding site" evidence="10">
    <location>
        <position position="365"/>
    </location>
    <ligand>
        <name>(2R)-2-phosphoglycerate</name>
        <dbReference type="ChEBI" id="CHEBI:58289"/>
    </ligand>
</feature>
<feature type="domain" description="Enolase C-terminal TIM barrel" evidence="13">
    <location>
        <begin position="138"/>
        <end position="424"/>
    </location>
</feature>
<keyword evidence="16" id="KW-1185">Reference proteome</keyword>
<accession>A0A1M4SV68</accession>
<dbReference type="GO" id="GO:0006096">
    <property type="term" value="P:glycolytic process"/>
    <property type="evidence" value="ECO:0007669"/>
    <property type="project" value="UniProtKB-UniRule"/>
</dbReference>
<comment type="subcellular location">
    <subcellularLocation>
        <location evidence="10">Cytoplasm</location>
    </subcellularLocation>
    <subcellularLocation>
        <location evidence="10">Secreted</location>
    </subcellularLocation>
    <subcellularLocation>
        <location evidence="10">Cell surface</location>
    </subcellularLocation>
    <text evidence="10">Fractions of enolase are present in both the cytoplasm and on the cell surface.</text>
</comment>
<keyword evidence="5 10" id="KW-0964">Secreted</keyword>
<dbReference type="RefSeq" id="WP_072859753.1">
    <property type="nucleotide sequence ID" value="NZ_FQUX01000001.1"/>
</dbReference>
<dbReference type="NCBIfam" id="TIGR01060">
    <property type="entry name" value="eno"/>
    <property type="match status" value="1"/>
</dbReference>
<comment type="cofactor">
    <cofactor evidence="10">
        <name>Mg(2+)</name>
        <dbReference type="ChEBI" id="CHEBI:18420"/>
    </cofactor>
    <text evidence="10">Binds a second Mg(2+) ion via substrate during catalysis.</text>
</comment>
<dbReference type="EC" id="4.2.1.11" evidence="3 10"/>
<dbReference type="EMBL" id="FQUX01000001">
    <property type="protein sequence ID" value="SHE36098.1"/>
    <property type="molecule type" value="Genomic_DNA"/>
</dbReference>
<dbReference type="UniPathway" id="UPA00109">
    <property type="reaction ID" value="UER00187"/>
</dbReference>
<keyword evidence="10 12" id="KW-0479">Metal-binding</keyword>
<dbReference type="SUPFAM" id="SSF51604">
    <property type="entry name" value="Enolase C-terminal domain-like"/>
    <property type="match status" value="1"/>
</dbReference>
<protein>
    <recommendedName>
        <fullName evidence="4 10">Enolase</fullName>
        <ecNumber evidence="3 10">4.2.1.11</ecNumber>
    </recommendedName>
    <alternativeName>
        <fullName evidence="10">2-phospho-D-glycerate hydro-lyase</fullName>
    </alternativeName>
    <alternativeName>
        <fullName evidence="10">2-phosphoglycerate dehydratase</fullName>
    </alternativeName>
</protein>
<comment type="cofactor">
    <cofactor evidence="12">
        <name>Mg(2+)</name>
        <dbReference type="ChEBI" id="CHEBI:18420"/>
    </cofactor>
    <text evidence="12">Mg(2+) is required for catalysis and for stabilizing the dimer.</text>
</comment>
<sequence>MNIKQIDAYQIYDSRGYPTLEVEVTLENGIKGYGLVPSGASTGQFEALELRDHDKNKFRGKSVFQAISHVKTEIASVLIGDSVFDQSGIDQKMITLDGTENKSRLGANAILGVSMAVANAGANAKGVPLYEYLGDGKGNLIPLNEIQILGGGAHADWANDIQDFLVIAIGAKSYEESLEITHNVYHAAGEVMKARGKRLGIADEGGWWPDYRTNEEPFEVFLEAIQIAGYVPGEDVAISLDIAASDLYDGTHYSLPLDKKIYTPDEFYDLMKSWCEKYPIISIEDPFADTDIANWKRFKTEMGTKVQIIGDDLFTTNITRIEYGIKHDLANSVLIKLNQIGSVTETIEAIRLTQKVGWLPVVSARSGETEDAFISHLAVATNAGQLKVGSFARSERMVKWNENIRIQRHLGERAKFIGADIYRAILD</sequence>
<dbReference type="InterPro" id="IPR029017">
    <property type="entry name" value="Enolase-like_N"/>
</dbReference>
<comment type="pathway">
    <text evidence="1 10">Carbohydrate degradation; glycolysis; pyruvate from D-glyceraldehyde 3-phosphate: step 4/5.</text>
</comment>
<evidence type="ECO:0000256" key="4">
    <source>
        <dbReference type="ARBA" id="ARBA00017068"/>
    </source>
</evidence>
<reference evidence="16" key="1">
    <citation type="submission" date="2016-11" db="EMBL/GenBank/DDBJ databases">
        <authorList>
            <person name="Varghese N."/>
            <person name="Submissions S."/>
        </authorList>
    </citation>
    <scope>NUCLEOTIDE SEQUENCE [LARGE SCALE GENOMIC DNA]</scope>
    <source>
        <strain evidence="16">DSM 17539</strain>
    </source>
</reference>
<dbReference type="GO" id="GO:0005576">
    <property type="term" value="C:extracellular region"/>
    <property type="evidence" value="ECO:0007669"/>
    <property type="project" value="UniProtKB-SubCell"/>
</dbReference>
<dbReference type="Pfam" id="PF03952">
    <property type="entry name" value="Enolase_N"/>
    <property type="match status" value="1"/>
</dbReference>
<dbReference type="GO" id="GO:0000287">
    <property type="term" value="F:magnesium ion binding"/>
    <property type="evidence" value="ECO:0007669"/>
    <property type="project" value="UniProtKB-UniRule"/>
</dbReference>
<dbReference type="Pfam" id="PF00113">
    <property type="entry name" value="Enolase_C"/>
    <property type="match status" value="1"/>
</dbReference>
<evidence type="ECO:0000313" key="15">
    <source>
        <dbReference type="EMBL" id="SHE36098.1"/>
    </source>
</evidence>
<dbReference type="CDD" id="cd03313">
    <property type="entry name" value="enolase"/>
    <property type="match status" value="1"/>
</dbReference>
<comment type="similarity">
    <text evidence="2 10">Belongs to the enolase family.</text>
</comment>
<keyword evidence="8 10" id="KW-0456">Lyase</keyword>
<dbReference type="PROSITE" id="PS00164">
    <property type="entry name" value="ENOLASE"/>
    <property type="match status" value="1"/>
</dbReference>
<feature type="binding site" evidence="10">
    <location>
        <position position="387"/>
    </location>
    <ligand>
        <name>(2R)-2-phosphoglycerate</name>
        <dbReference type="ChEBI" id="CHEBI:58289"/>
    </ligand>
</feature>
<dbReference type="Gene3D" id="3.30.390.10">
    <property type="entry name" value="Enolase-like, N-terminal domain"/>
    <property type="match status" value="1"/>
</dbReference>
<evidence type="ECO:0000256" key="10">
    <source>
        <dbReference type="HAMAP-Rule" id="MF_00318"/>
    </source>
</evidence>
<evidence type="ECO:0000256" key="1">
    <source>
        <dbReference type="ARBA" id="ARBA00005031"/>
    </source>
</evidence>
<dbReference type="PANTHER" id="PTHR11902">
    <property type="entry name" value="ENOLASE"/>
    <property type="match status" value="1"/>
</dbReference>
<dbReference type="GO" id="GO:0004634">
    <property type="term" value="F:phosphopyruvate hydratase activity"/>
    <property type="evidence" value="ECO:0007669"/>
    <property type="project" value="UniProtKB-UniRule"/>
</dbReference>
<proteinExistence type="inferred from homology"/>
<feature type="binding site" evidence="10 12">
    <location>
        <position position="284"/>
    </location>
    <ligand>
        <name>Mg(2+)</name>
        <dbReference type="ChEBI" id="CHEBI:18420"/>
    </ligand>
</feature>